<dbReference type="EMBL" id="JAUKVY010000020">
    <property type="protein sequence ID" value="MDO1535455.1"/>
    <property type="molecule type" value="Genomic_DNA"/>
</dbReference>
<protein>
    <submittedName>
        <fullName evidence="3">Tripartite tricarboxylate transporter substrate binding protein</fullName>
    </submittedName>
</protein>
<proteinExistence type="inferred from homology"/>
<dbReference type="InterPro" id="IPR005064">
    <property type="entry name" value="BUG"/>
</dbReference>
<dbReference type="Proteomes" id="UP001169027">
    <property type="component" value="Unassembled WGS sequence"/>
</dbReference>
<keyword evidence="2" id="KW-0732">Signal</keyword>
<dbReference type="RefSeq" id="WP_301813140.1">
    <property type="nucleotide sequence ID" value="NZ_JAUJZH010000020.1"/>
</dbReference>
<dbReference type="PANTHER" id="PTHR42928">
    <property type="entry name" value="TRICARBOXYLATE-BINDING PROTEIN"/>
    <property type="match status" value="1"/>
</dbReference>
<keyword evidence="4" id="KW-1185">Reference proteome</keyword>
<accession>A0ABT8S9J6</accession>
<gene>
    <name evidence="3" type="ORF">Q2T77_24525</name>
</gene>
<dbReference type="Gene3D" id="3.40.190.150">
    <property type="entry name" value="Bordetella uptake gene, domain 1"/>
    <property type="match status" value="1"/>
</dbReference>
<dbReference type="Pfam" id="PF03401">
    <property type="entry name" value="TctC"/>
    <property type="match status" value="1"/>
</dbReference>
<dbReference type="InterPro" id="IPR042100">
    <property type="entry name" value="Bug_dom1"/>
</dbReference>
<name>A0ABT8S9J6_9BURK</name>
<evidence type="ECO:0000256" key="1">
    <source>
        <dbReference type="ARBA" id="ARBA00006987"/>
    </source>
</evidence>
<dbReference type="CDD" id="cd07012">
    <property type="entry name" value="PBP2_Bug_TTT"/>
    <property type="match status" value="1"/>
</dbReference>
<dbReference type="Gene3D" id="3.40.190.10">
    <property type="entry name" value="Periplasmic binding protein-like II"/>
    <property type="match status" value="1"/>
</dbReference>
<comment type="similarity">
    <text evidence="1">Belongs to the UPF0065 (bug) family.</text>
</comment>
<organism evidence="3 4">
    <name type="scientific">Variovorax ginsengisoli</name>
    <dbReference type="NCBI Taxonomy" id="363844"/>
    <lineage>
        <taxon>Bacteria</taxon>
        <taxon>Pseudomonadati</taxon>
        <taxon>Pseudomonadota</taxon>
        <taxon>Betaproteobacteria</taxon>
        <taxon>Burkholderiales</taxon>
        <taxon>Comamonadaceae</taxon>
        <taxon>Variovorax</taxon>
    </lineage>
</organism>
<evidence type="ECO:0000313" key="3">
    <source>
        <dbReference type="EMBL" id="MDO1535455.1"/>
    </source>
</evidence>
<comment type="caution">
    <text evidence="3">The sequence shown here is derived from an EMBL/GenBank/DDBJ whole genome shotgun (WGS) entry which is preliminary data.</text>
</comment>
<sequence length="333" mass="35038">MALLAHRYLAASVLTAALALAFVGGAEADTGGPSFPSKPVTILTTFSAGSGPDTMMRAVGEVLSAKWKQPVLIDNRPGGAGFIAINAAKAAAPDGHTILMHDGDAMSALPTLFKSRNFRVFDSFEPAGALYSTPFFVVVAASSPWKNVGDLLAAAKAKPDAVTYGTWGVGTTAHLQSAMLETAAGVQMLHVPYKEMGQLYTAVSTGETDWALGAMASTQSVYEGGRVKYLAIARSRRLSSLPNVPTLAEAGGPPNVEASGVVVLLTPKNTPAAINDRINRDVKAAVDSPEVQARFKTFNFEAVSWTPQELRRQLDAKAAGYQGVVARYNIKLD</sequence>
<dbReference type="PANTHER" id="PTHR42928:SF5">
    <property type="entry name" value="BLR1237 PROTEIN"/>
    <property type="match status" value="1"/>
</dbReference>
<reference evidence="3" key="1">
    <citation type="submission" date="2023-06" db="EMBL/GenBank/DDBJ databases">
        <authorList>
            <person name="Jiang Y."/>
            <person name="Liu Q."/>
        </authorList>
    </citation>
    <scope>NUCLEOTIDE SEQUENCE</scope>
    <source>
        <strain evidence="3">CGMCC 1.12090</strain>
    </source>
</reference>
<dbReference type="SUPFAM" id="SSF53850">
    <property type="entry name" value="Periplasmic binding protein-like II"/>
    <property type="match status" value="1"/>
</dbReference>
<feature type="chain" id="PRO_5046391269" evidence="2">
    <location>
        <begin position="29"/>
        <end position="333"/>
    </location>
</feature>
<dbReference type="PIRSF" id="PIRSF017082">
    <property type="entry name" value="YflP"/>
    <property type="match status" value="1"/>
</dbReference>
<evidence type="ECO:0000256" key="2">
    <source>
        <dbReference type="SAM" id="SignalP"/>
    </source>
</evidence>
<evidence type="ECO:0000313" key="4">
    <source>
        <dbReference type="Proteomes" id="UP001169027"/>
    </source>
</evidence>
<feature type="signal peptide" evidence="2">
    <location>
        <begin position="1"/>
        <end position="28"/>
    </location>
</feature>